<protein>
    <submittedName>
        <fullName evidence="2">Uncharacterized protein</fullName>
    </submittedName>
</protein>
<evidence type="ECO:0000313" key="3">
    <source>
        <dbReference type="Proteomes" id="UP001165122"/>
    </source>
</evidence>
<sequence>MDPSSSSLVPPVQSGKLGNETPDGRSVKSPRNDAEYLADQANGAQLNPHVAQPRPEQLRSWIMAVCSDFQNASGKFPLAAIMEEVKQRFCVDFDFQSLRYPTRYNKLHEFVQSIGIIVEAMNHVEQNIVFKFDHLKKSAGVGQPDYEARRAILLFAMITLLGSATGSARCAQLQKGITIYIGFVGVNLVCKTVPSENNDAGVQNCIKKLNGFELDGMALKVKPATTRKGSGGGGGGGGGGAFTIFFELR</sequence>
<dbReference type="InterPro" id="IPR035979">
    <property type="entry name" value="RBD_domain_sf"/>
</dbReference>
<evidence type="ECO:0000313" key="2">
    <source>
        <dbReference type="EMBL" id="GMI14944.1"/>
    </source>
</evidence>
<dbReference type="SUPFAM" id="SSF54928">
    <property type="entry name" value="RNA-binding domain, RBD"/>
    <property type="match status" value="1"/>
</dbReference>
<evidence type="ECO:0000256" key="1">
    <source>
        <dbReference type="SAM" id="MobiDB-lite"/>
    </source>
</evidence>
<name>A0A9W7KXE4_9STRA</name>
<reference evidence="3" key="1">
    <citation type="journal article" date="2023" name="Commun. Biol.">
        <title>Genome analysis of Parmales, the sister group of diatoms, reveals the evolutionary specialization of diatoms from phago-mixotrophs to photoautotrophs.</title>
        <authorList>
            <person name="Ban H."/>
            <person name="Sato S."/>
            <person name="Yoshikawa S."/>
            <person name="Yamada K."/>
            <person name="Nakamura Y."/>
            <person name="Ichinomiya M."/>
            <person name="Sato N."/>
            <person name="Blanc-Mathieu R."/>
            <person name="Endo H."/>
            <person name="Kuwata A."/>
            <person name="Ogata H."/>
        </authorList>
    </citation>
    <scope>NUCLEOTIDE SEQUENCE [LARGE SCALE GENOMIC DNA]</scope>
    <source>
        <strain evidence="3">NIES 3700</strain>
    </source>
</reference>
<organism evidence="2 3">
    <name type="scientific">Triparma laevis f. longispina</name>
    <dbReference type="NCBI Taxonomy" id="1714387"/>
    <lineage>
        <taxon>Eukaryota</taxon>
        <taxon>Sar</taxon>
        <taxon>Stramenopiles</taxon>
        <taxon>Ochrophyta</taxon>
        <taxon>Bolidophyceae</taxon>
        <taxon>Parmales</taxon>
        <taxon>Triparmaceae</taxon>
        <taxon>Triparma</taxon>
    </lineage>
</organism>
<dbReference type="AlphaFoldDB" id="A0A9W7KXE4"/>
<dbReference type="EMBL" id="BRXW01000222">
    <property type="protein sequence ID" value="GMI14944.1"/>
    <property type="molecule type" value="Genomic_DNA"/>
</dbReference>
<dbReference type="GO" id="GO:0003676">
    <property type="term" value="F:nucleic acid binding"/>
    <property type="evidence" value="ECO:0007669"/>
    <property type="project" value="InterPro"/>
</dbReference>
<feature type="compositionally biased region" description="Low complexity" evidence="1">
    <location>
        <begin position="1"/>
        <end position="14"/>
    </location>
</feature>
<dbReference type="Gene3D" id="3.30.70.330">
    <property type="match status" value="1"/>
</dbReference>
<gene>
    <name evidence="2" type="ORF">TrLO_g10408</name>
</gene>
<feature type="compositionally biased region" description="Basic and acidic residues" evidence="1">
    <location>
        <begin position="22"/>
        <end position="34"/>
    </location>
</feature>
<keyword evidence="3" id="KW-1185">Reference proteome</keyword>
<feature type="region of interest" description="Disordered" evidence="1">
    <location>
        <begin position="1"/>
        <end position="36"/>
    </location>
</feature>
<proteinExistence type="predicted"/>
<accession>A0A9W7KXE4</accession>
<dbReference type="Proteomes" id="UP001165122">
    <property type="component" value="Unassembled WGS sequence"/>
</dbReference>
<dbReference type="InterPro" id="IPR012677">
    <property type="entry name" value="Nucleotide-bd_a/b_plait_sf"/>
</dbReference>
<comment type="caution">
    <text evidence="2">The sequence shown here is derived from an EMBL/GenBank/DDBJ whole genome shotgun (WGS) entry which is preliminary data.</text>
</comment>